<evidence type="ECO:0000313" key="1">
    <source>
        <dbReference type="EMBL" id="TGL58728.1"/>
    </source>
</evidence>
<sequence>MEHLKEIIELGPGIIVQVQSTFILVKSSNPSESVMYKIHSKKKIDSRVIRGATFENIYYYDEHLINLERREDSFQIYFMAEDDDSLISLINFSIKCIEDIYSAYRSPEYFMNDYFLNYTKRNTGPIFGLICEVPETVLKLIESKHIEGIKLSKLSSRKYESAGKVLMLDDMFIWAQDFRSERIFN</sequence>
<evidence type="ECO:0000313" key="2">
    <source>
        <dbReference type="Proteomes" id="UP000297762"/>
    </source>
</evidence>
<reference evidence="1" key="1">
    <citation type="journal article" date="2019" name="PLoS Negl. Trop. Dis.">
        <title>Revisiting the worldwide diversity of Leptospira species in the environment.</title>
        <authorList>
            <person name="Vincent A.T."/>
            <person name="Schiettekatte O."/>
            <person name="Bourhy P."/>
            <person name="Veyrier F.J."/>
            <person name="Picardeau M."/>
        </authorList>
    </citation>
    <scope>NUCLEOTIDE SEQUENCE [LARGE SCALE GENOMIC DNA]</scope>
    <source>
        <strain evidence="1">201702455</strain>
    </source>
</reference>
<gene>
    <name evidence="1" type="ORF">EHQ64_16890</name>
</gene>
<proteinExistence type="predicted"/>
<dbReference type="RefSeq" id="WP_135650975.1">
    <property type="nucleotide sequence ID" value="NZ_RQGF01000035.1"/>
</dbReference>
<dbReference type="Proteomes" id="UP000297762">
    <property type="component" value="Unassembled WGS sequence"/>
</dbReference>
<comment type="caution">
    <text evidence="1">The sequence shown here is derived from an EMBL/GenBank/DDBJ whole genome shotgun (WGS) entry which is preliminary data.</text>
</comment>
<organism evidence="1 2">
    <name type="scientific">Leptospira sarikeiensis</name>
    <dbReference type="NCBI Taxonomy" id="2484943"/>
    <lineage>
        <taxon>Bacteria</taxon>
        <taxon>Pseudomonadati</taxon>
        <taxon>Spirochaetota</taxon>
        <taxon>Spirochaetia</taxon>
        <taxon>Leptospirales</taxon>
        <taxon>Leptospiraceae</taxon>
        <taxon>Leptospira</taxon>
    </lineage>
</organism>
<dbReference type="AlphaFoldDB" id="A0A4R9K342"/>
<accession>A0A4R9K342</accession>
<dbReference type="OrthoDB" id="9845052at2"/>
<keyword evidence="2" id="KW-1185">Reference proteome</keyword>
<dbReference type="EMBL" id="RQGF01000035">
    <property type="protein sequence ID" value="TGL58728.1"/>
    <property type="molecule type" value="Genomic_DNA"/>
</dbReference>
<protein>
    <submittedName>
        <fullName evidence="1">Uncharacterized protein</fullName>
    </submittedName>
</protein>
<name>A0A4R9K342_9LEPT</name>